<evidence type="ECO:0000313" key="1">
    <source>
        <dbReference type="EMBL" id="KAI8542931.1"/>
    </source>
</evidence>
<sequence>MDYATPITNEWSGHQLDRFPQQPEYLPFDQAWYDGWMAGHEAALLDPLGGFSLYMLFQQAEPVIPEEEYNWDPEPIRQDPMDLDPNPLQGYATPDYMTHYAEDDLVQEDPQVLGDHISTFSSVFDSICDDNHDSRSYIVNEAFPRAEVPYPNNRDCSIMVTDLVSPTNLWDFDEVVDIQVGTEVWAVNRSLAEGGLWDVPFMANPELITEVATVIDLSFWDSLLMKDLAEDLGFDVEVPTGASATDKGKRKLGEVLTDLWDVNEDPQVVPSLRNVHNVTRSGRIFQPANLQAGSSSNPSNQRNDPIAFPRSAPLKVSTGPPAADLVQQQLEWIPAAISIWGLICSSVSTIRNCATLSPTSKFRLMSLLRRWCLSSSLLPPSTLWSLLTRTY</sequence>
<evidence type="ECO:0000313" key="2">
    <source>
        <dbReference type="Proteomes" id="UP001062846"/>
    </source>
</evidence>
<reference evidence="1" key="1">
    <citation type="submission" date="2022-02" db="EMBL/GenBank/DDBJ databases">
        <title>Plant Genome Project.</title>
        <authorList>
            <person name="Zhang R.-G."/>
        </authorList>
    </citation>
    <scope>NUCLEOTIDE SEQUENCE</scope>
    <source>
        <strain evidence="1">AT1</strain>
    </source>
</reference>
<keyword evidence="2" id="KW-1185">Reference proteome</keyword>
<organism evidence="1 2">
    <name type="scientific">Rhododendron molle</name>
    <name type="common">Chinese azalea</name>
    <name type="synonym">Azalea mollis</name>
    <dbReference type="NCBI Taxonomy" id="49168"/>
    <lineage>
        <taxon>Eukaryota</taxon>
        <taxon>Viridiplantae</taxon>
        <taxon>Streptophyta</taxon>
        <taxon>Embryophyta</taxon>
        <taxon>Tracheophyta</taxon>
        <taxon>Spermatophyta</taxon>
        <taxon>Magnoliopsida</taxon>
        <taxon>eudicotyledons</taxon>
        <taxon>Gunneridae</taxon>
        <taxon>Pentapetalae</taxon>
        <taxon>asterids</taxon>
        <taxon>Ericales</taxon>
        <taxon>Ericaceae</taxon>
        <taxon>Ericoideae</taxon>
        <taxon>Rhodoreae</taxon>
        <taxon>Rhododendron</taxon>
    </lineage>
</organism>
<gene>
    <name evidence="1" type="ORF">RHMOL_Rhmol08G0178200</name>
</gene>
<proteinExistence type="predicted"/>
<dbReference type="Proteomes" id="UP001062846">
    <property type="component" value="Chromosome 8"/>
</dbReference>
<accession>A0ACC0MQS6</accession>
<dbReference type="EMBL" id="CM046395">
    <property type="protein sequence ID" value="KAI8542931.1"/>
    <property type="molecule type" value="Genomic_DNA"/>
</dbReference>
<protein>
    <submittedName>
        <fullName evidence="1">Uncharacterized protein</fullName>
    </submittedName>
</protein>
<comment type="caution">
    <text evidence="1">The sequence shown here is derived from an EMBL/GenBank/DDBJ whole genome shotgun (WGS) entry which is preliminary data.</text>
</comment>
<name>A0ACC0MQS6_RHOML</name>